<organism evidence="1 2">
    <name type="scientific">Ralstonia solanacearum</name>
    <name type="common">Pseudomonas solanacearum</name>
    <dbReference type="NCBI Taxonomy" id="305"/>
    <lineage>
        <taxon>Bacteria</taxon>
        <taxon>Pseudomonadati</taxon>
        <taxon>Pseudomonadota</taxon>
        <taxon>Betaproteobacteria</taxon>
        <taxon>Burkholderiales</taxon>
        <taxon>Burkholderiaceae</taxon>
        <taxon>Ralstonia</taxon>
        <taxon>Ralstonia solanacearum species complex</taxon>
    </lineage>
</organism>
<reference evidence="1 2" key="1">
    <citation type="submission" date="2019-04" db="EMBL/GenBank/DDBJ databases">
        <title>Complete Genome of UW386 and Higher Quality Genome of UW700.</title>
        <authorList>
            <person name="Jacobs J."/>
            <person name="Perez A."/>
            <person name="Steidl O."/>
            <person name="Allen C."/>
        </authorList>
    </citation>
    <scope>NUCLEOTIDE SEQUENCE [LARGE SCALE GENOMIC DNA]</scope>
    <source>
        <strain evidence="1 2">UW386</strain>
        <plasmid evidence="2">puw386</plasmid>
    </source>
</reference>
<proteinExistence type="predicted"/>
<sequence>MQIRSQGGGDRFAARRRRISAPFVPIVRGTGIARLVDSAEPCERPLSMHRGRALTAWATDGFGGLIFR</sequence>
<dbReference type="AlphaFoldDB" id="A0AA92IGU4"/>
<geneLocation type="plasmid" evidence="2">
    <name>puw386</name>
</geneLocation>
<accession>A0AA92IGU4</accession>
<gene>
    <name evidence="1" type="ORF">E7Z57_22915</name>
</gene>
<evidence type="ECO:0000313" key="2">
    <source>
        <dbReference type="Proteomes" id="UP000310553"/>
    </source>
</evidence>
<keyword evidence="1" id="KW-0614">Plasmid</keyword>
<protein>
    <submittedName>
        <fullName evidence="1">Uncharacterized protein</fullName>
    </submittedName>
</protein>
<evidence type="ECO:0000313" key="1">
    <source>
        <dbReference type="EMBL" id="QCX51844.1"/>
    </source>
</evidence>
<name>A0AA92IGU4_RALSL</name>
<dbReference type="EMBL" id="CP039340">
    <property type="protein sequence ID" value="QCX51844.1"/>
    <property type="molecule type" value="Genomic_DNA"/>
</dbReference>
<dbReference type="Proteomes" id="UP000310553">
    <property type="component" value="Plasmid pUW386"/>
</dbReference>